<dbReference type="GO" id="GO:0005737">
    <property type="term" value="C:cytoplasm"/>
    <property type="evidence" value="ECO:0007669"/>
    <property type="project" value="TreeGrafter"/>
</dbReference>
<dbReference type="GO" id="GO:0006897">
    <property type="term" value="P:endocytosis"/>
    <property type="evidence" value="ECO:0007669"/>
    <property type="project" value="TreeGrafter"/>
</dbReference>
<dbReference type="KEGG" id="msym:MSY001_0046"/>
<evidence type="ECO:0000256" key="1">
    <source>
        <dbReference type="SAM" id="MobiDB-lite"/>
    </source>
</evidence>
<dbReference type="GO" id="GO:0016197">
    <property type="term" value="P:endosomal transport"/>
    <property type="evidence" value="ECO:0007669"/>
    <property type="project" value="TreeGrafter"/>
</dbReference>
<feature type="compositionally biased region" description="Polar residues" evidence="1">
    <location>
        <begin position="624"/>
        <end position="639"/>
    </location>
</feature>
<dbReference type="EMBL" id="LT671822">
    <property type="protein sequence ID" value="SHO77308.1"/>
    <property type="molecule type" value="Genomic_DNA"/>
</dbReference>
<gene>
    <name evidence="2" type="ORF">MSYG_1649</name>
</gene>
<dbReference type="SUPFAM" id="SSF47473">
    <property type="entry name" value="EF-hand"/>
    <property type="match status" value="3"/>
</dbReference>
<feature type="compositionally biased region" description="Acidic residues" evidence="1">
    <location>
        <begin position="691"/>
        <end position="703"/>
    </location>
</feature>
<feature type="region of interest" description="Disordered" evidence="1">
    <location>
        <begin position="598"/>
        <end position="639"/>
    </location>
</feature>
<accession>M5E3X1</accession>
<dbReference type="InterPro" id="IPR011992">
    <property type="entry name" value="EF-hand-dom_pair"/>
</dbReference>
<feature type="region of interest" description="Disordered" evidence="1">
    <location>
        <begin position="896"/>
        <end position="1006"/>
    </location>
</feature>
<reference evidence="3" key="1">
    <citation type="journal article" date="2017" name="Nucleic Acids Res.">
        <title>Proteogenomics produces comprehensive and highly accurate protein-coding gene annotation in a complete genome assembly of Malassezia sympodialis.</title>
        <authorList>
            <person name="Zhu Y."/>
            <person name="Engstroem P.G."/>
            <person name="Tellgren-Roth C."/>
            <person name="Baudo C.D."/>
            <person name="Kennell J.C."/>
            <person name="Sun S."/>
            <person name="Billmyre R.B."/>
            <person name="Schroeder M.S."/>
            <person name="Andersson A."/>
            <person name="Holm T."/>
            <person name="Sigurgeirsson B."/>
            <person name="Wu G."/>
            <person name="Sankaranarayanan S.R."/>
            <person name="Siddharthan R."/>
            <person name="Sanyal K."/>
            <person name="Lundeberg J."/>
            <person name="Nystedt B."/>
            <person name="Boekhout T."/>
            <person name="Dawson T.L. Jr."/>
            <person name="Heitman J."/>
            <person name="Scheynius A."/>
            <person name="Lehtioe J."/>
        </authorList>
    </citation>
    <scope>NUCLEOTIDE SEQUENCE [LARGE SCALE GENOMIC DNA]</scope>
    <source>
        <strain evidence="3">ATCC 42132</strain>
    </source>
</reference>
<dbReference type="HOGENOM" id="CLU_292405_0_0_1"/>
<feature type="region of interest" description="Disordered" evidence="1">
    <location>
        <begin position="748"/>
        <end position="813"/>
    </location>
</feature>
<dbReference type="AlphaFoldDB" id="M5E3X1"/>
<sequence>MSTQALNLSPAERQSFAHLYAMADPANSGMVTGEAAVKFFEGFQLPTLTLGQIWSIADNANNGFLTPNSFSVALRLIARAQRGESVNEQAVHQPGAPPLYSGAGLSADRAAPSITKEDKARFTRIFTMVGPKNGVLSSEQAKDVFLKSKLPFAKLGEIWNLADTKQRGALDLTDFIIGMHYIQGTMNGTIPTLPSVLPPGLYEAASESAPAPSANAAPMQPQRTGADPYGNMASAPLGTPSIMSPTTPGLGGLPSAAPTSMPSAPMGDWMISPADKTRYDGFFDSLDDQHAGYVDGGVVVPFFLQSGLDEGTLAHVWDLADITQDGTLSRDEFAVAMHLINEKMTGKALPEQLPPALLPPSMRSQALPTAGTAKPTETQRELFSLLDTDVPPTMSASEKTSAFGAPTAPNMMPMQPEPSATPAVDTSVPATTSTAAAEPPSRSAPADPFQAFDDDFDAPVPVARADPKQDETLAALSSTNKSIDEMKGRQATATRTLGEQQTTLAELEAQLERAKSEHAEQETAVTAVEQKVQAQESEIETLRQSVIREESEVSALKTQRAELEQKLLQDRDVAFELKRELSQLQMETEKLRADNARLEEEARAQQESMAATRSQLSRAKDEQTALQPPTMPASNRFNPFSMMTGSAEETRDRAAVDPPYGFDDVFTAVGTSGAAATGGLTAATAAYETGAEADEPEEPEEADATPYSQTERVYGGVEPLGHEHSAISVPGDFPGEANENVSLSMEREMEGQALTRDLSGKPLQGIDEQSAVPPVPAAAQPPPSVANEPVASSKASMIAIPPSSEPVTPATTQGAQVDDFDKAFSRMGLAHVVHTSTPRTTAPEKLDTNPIDQNFGAAVPAGDATPSSASGAAKPVVVDVTPTTQSMSALPSYLQTTAARAPAATSSPTSSSSVPMPLRAGIMTSTPGLGSTSGPSTPASAGPISPPATQAPSVPVSMPIRAPAETPAHDGFDDQFDPSSDATGRTGAAGPERAPSPPIPGDIGPVRQLCQMGFSRSAVVRALERSNYRTERALERLLSAAK</sequence>
<feature type="compositionally biased region" description="Low complexity" evidence="1">
    <location>
        <begin position="924"/>
        <end position="943"/>
    </location>
</feature>
<dbReference type="Gene3D" id="1.10.8.10">
    <property type="entry name" value="DNA helicase RuvA subunit, C-terminal domain"/>
    <property type="match status" value="1"/>
</dbReference>
<feature type="region of interest" description="Disordered" evidence="1">
    <location>
        <begin position="688"/>
        <end position="708"/>
    </location>
</feature>
<dbReference type="PROSITE" id="PS50031">
    <property type="entry name" value="EH"/>
    <property type="match status" value="3"/>
</dbReference>
<organism evidence="2 3">
    <name type="scientific">Malassezia sympodialis (strain ATCC 42132)</name>
    <name type="common">Atopic eczema-associated yeast</name>
    <dbReference type="NCBI Taxonomy" id="1230383"/>
    <lineage>
        <taxon>Eukaryota</taxon>
        <taxon>Fungi</taxon>
        <taxon>Dikarya</taxon>
        <taxon>Basidiomycota</taxon>
        <taxon>Ustilaginomycotina</taxon>
        <taxon>Malasseziomycetes</taxon>
        <taxon>Malasseziales</taxon>
        <taxon>Malasseziaceae</taxon>
        <taxon>Malassezia</taxon>
    </lineage>
</organism>
<feature type="compositionally biased region" description="Polar residues" evidence="1">
    <location>
        <begin position="608"/>
        <end position="617"/>
    </location>
</feature>
<dbReference type="SUPFAM" id="SSF46934">
    <property type="entry name" value="UBA-like"/>
    <property type="match status" value="1"/>
</dbReference>
<feature type="compositionally biased region" description="Low complexity" evidence="1">
    <location>
        <begin position="426"/>
        <end position="448"/>
    </location>
</feature>
<dbReference type="Pfam" id="PF12763">
    <property type="entry name" value="EH"/>
    <property type="match status" value="3"/>
</dbReference>
<dbReference type="OMA" id="AMYLVRQ"/>
<dbReference type="InterPro" id="IPR015940">
    <property type="entry name" value="UBA"/>
</dbReference>
<dbReference type="PROSITE" id="PS50222">
    <property type="entry name" value="EF_HAND_2"/>
    <property type="match status" value="1"/>
</dbReference>
<dbReference type="SMART" id="SM00054">
    <property type="entry name" value="EFh"/>
    <property type="match status" value="3"/>
</dbReference>
<dbReference type="RefSeq" id="XP_018738695.1">
    <property type="nucleotide sequence ID" value="XM_018885794.1"/>
</dbReference>
<feature type="region of interest" description="Disordered" evidence="1">
    <location>
        <begin position="351"/>
        <end position="377"/>
    </location>
</feature>
<dbReference type="PROSITE" id="PS50030">
    <property type="entry name" value="UBA"/>
    <property type="match status" value="1"/>
</dbReference>
<keyword evidence="3" id="KW-1185">Reference proteome</keyword>
<feature type="region of interest" description="Disordered" evidence="1">
    <location>
        <begin position="834"/>
        <end position="873"/>
    </location>
</feature>
<dbReference type="Gene3D" id="1.10.238.10">
    <property type="entry name" value="EF-hand"/>
    <property type="match status" value="3"/>
</dbReference>
<dbReference type="PANTHER" id="PTHR11216:SF170">
    <property type="entry name" value="DYNAMIN ASSOCIATED PROTEIN 160, ISOFORM D"/>
    <property type="match status" value="1"/>
</dbReference>
<dbReference type="InterPro" id="IPR002048">
    <property type="entry name" value="EF_hand_dom"/>
</dbReference>
<dbReference type="GO" id="GO:0005886">
    <property type="term" value="C:plasma membrane"/>
    <property type="evidence" value="ECO:0007669"/>
    <property type="project" value="TreeGrafter"/>
</dbReference>
<dbReference type="OrthoDB" id="524326at2759"/>
<dbReference type="VEuPathDB" id="FungiDB:MSYG_1649"/>
<dbReference type="Pfam" id="PF00627">
    <property type="entry name" value="UBA"/>
    <property type="match status" value="1"/>
</dbReference>
<feature type="compositionally biased region" description="Low complexity" evidence="1">
    <location>
        <begin position="203"/>
        <end position="218"/>
    </location>
</feature>
<dbReference type="CDD" id="cd14270">
    <property type="entry name" value="UBA"/>
    <property type="match status" value="1"/>
</dbReference>
<dbReference type="SMART" id="SM00027">
    <property type="entry name" value="EH"/>
    <property type="match status" value="3"/>
</dbReference>
<dbReference type="InterPro" id="IPR009060">
    <property type="entry name" value="UBA-like_sf"/>
</dbReference>
<feature type="region of interest" description="Disordered" evidence="1">
    <location>
        <begin position="203"/>
        <end position="230"/>
    </location>
</feature>
<feature type="region of interest" description="Disordered" evidence="1">
    <location>
        <begin position="390"/>
        <end position="448"/>
    </location>
</feature>
<feature type="compositionally biased region" description="Low complexity" evidence="1">
    <location>
        <begin position="896"/>
        <end position="913"/>
    </location>
</feature>
<evidence type="ECO:0000313" key="3">
    <source>
        <dbReference type="Proteomes" id="UP000186303"/>
    </source>
</evidence>
<feature type="compositionally biased region" description="Pro residues" evidence="1">
    <location>
        <begin position="773"/>
        <end position="784"/>
    </location>
</feature>
<dbReference type="STRING" id="1230383.M5E3X1"/>
<proteinExistence type="predicted"/>
<name>M5E3X1_MALS4</name>
<dbReference type="CDD" id="cd00052">
    <property type="entry name" value="EH"/>
    <property type="match status" value="3"/>
</dbReference>
<dbReference type="GO" id="GO:0005509">
    <property type="term" value="F:calcium ion binding"/>
    <property type="evidence" value="ECO:0007669"/>
    <property type="project" value="InterPro"/>
</dbReference>
<protein>
    <submittedName>
        <fullName evidence="2">Similar to S.cerevisiae protein EDE1 (Scaffold protein involved in the formation of early endocytic sites)</fullName>
    </submittedName>
</protein>
<dbReference type="Gene3D" id="1.10.287.1490">
    <property type="match status" value="1"/>
</dbReference>
<dbReference type="PANTHER" id="PTHR11216">
    <property type="entry name" value="EH DOMAIN"/>
    <property type="match status" value="1"/>
</dbReference>
<dbReference type="SMART" id="SM00165">
    <property type="entry name" value="UBA"/>
    <property type="match status" value="1"/>
</dbReference>
<evidence type="ECO:0000313" key="2">
    <source>
        <dbReference type="EMBL" id="SHO77308.1"/>
    </source>
</evidence>
<dbReference type="Proteomes" id="UP000186303">
    <property type="component" value="Chromosome 2"/>
</dbReference>
<dbReference type="InterPro" id="IPR000261">
    <property type="entry name" value="EH_dom"/>
</dbReference>